<organism evidence="3 4">
    <name type="scientific">Rhizosaccharibacter radicis</name>
    <dbReference type="NCBI Taxonomy" id="2782605"/>
    <lineage>
        <taxon>Bacteria</taxon>
        <taxon>Pseudomonadati</taxon>
        <taxon>Pseudomonadota</taxon>
        <taxon>Alphaproteobacteria</taxon>
        <taxon>Acetobacterales</taxon>
        <taxon>Acetobacteraceae</taxon>
        <taxon>Rhizosaccharibacter</taxon>
    </lineage>
</organism>
<gene>
    <name evidence="3" type="ORF">NFI88_10000</name>
</gene>
<reference evidence="3 4" key="1">
    <citation type="submission" date="2022-06" db="EMBL/GenBank/DDBJ databases">
        <title>Rhizosaccharibacter gen. nov. sp. nov. KSS12, endophytic bacteria isolated from sugarcane.</title>
        <authorList>
            <person name="Pitiwittayakul N."/>
        </authorList>
    </citation>
    <scope>NUCLEOTIDE SEQUENCE [LARGE SCALE GENOMIC DNA]</scope>
    <source>
        <strain evidence="3 4">KSS12</strain>
    </source>
</reference>
<feature type="compositionally biased region" description="Basic residues" evidence="1">
    <location>
        <begin position="93"/>
        <end position="109"/>
    </location>
</feature>
<evidence type="ECO:0000313" key="4">
    <source>
        <dbReference type="Proteomes" id="UP001524547"/>
    </source>
</evidence>
<accession>A0ABT1W0M8</accession>
<protein>
    <submittedName>
        <fullName evidence="3">Uncharacterized protein</fullName>
    </submittedName>
</protein>
<evidence type="ECO:0000256" key="1">
    <source>
        <dbReference type="SAM" id="MobiDB-lite"/>
    </source>
</evidence>
<dbReference type="RefSeq" id="WP_422919906.1">
    <property type="nucleotide sequence ID" value="NZ_JAMZEJ010000005.1"/>
</dbReference>
<name>A0ABT1W0M8_9PROT</name>
<proteinExistence type="predicted"/>
<evidence type="ECO:0000313" key="3">
    <source>
        <dbReference type="EMBL" id="MCQ8241170.1"/>
    </source>
</evidence>
<feature type="chain" id="PRO_5047529532" evidence="2">
    <location>
        <begin position="35"/>
        <end position="109"/>
    </location>
</feature>
<keyword evidence="4" id="KW-1185">Reference proteome</keyword>
<keyword evidence="2" id="KW-0732">Signal</keyword>
<dbReference type="Proteomes" id="UP001524547">
    <property type="component" value="Unassembled WGS sequence"/>
</dbReference>
<evidence type="ECO:0000256" key="2">
    <source>
        <dbReference type="SAM" id="SignalP"/>
    </source>
</evidence>
<feature type="region of interest" description="Disordered" evidence="1">
    <location>
        <begin position="76"/>
        <end position="109"/>
    </location>
</feature>
<feature type="signal peptide" evidence="2">
    <location>
        <begin position="1"/>
        <end position="34"/>
    </location>
</feature>
<dbReference type="EMBL" id="JAMZEJ010000005">
    <property type="protein sequence ID" value="MCQ8241170.1"/>
    <property type="molecule type" value="Genomic_DNA"/>
</dbReference>
<sequence>MPASLLVRRLIGSRAAELVLLGGLAATAATPALAQHVVTDDEAGKLTLESLTATPRPVYRPVVAYRVRSVSHAHGHAARTVSAVREASYSRKASAHHAPAARRAARHRG</sequence>
<comment type="caution">
    <text evidence="3">The sequence shown here is derived from an EMBL/GenBank/DDBJ whole genome shotgun (WGS) entry which is preliminary data.</text>
</comment>